<organism evidence="2 3">
    <name type="scientific">Nocardioides ginsengisegetis</name>
    <dbReference type="NCBI Taxonomy" id="661491"/>
    <lineage>
        <taxon>Bacteria</taxon>
        <taxon>Bacillati</taxon>
        <taxon>Actinomycetota</taxon>
        <taxon>Actinomycetes</taxon>
        <taxon>Propionibacteriales</taxon>
        <taxon>Nocardioidaceae</taxon>
        <taxon>Nocardioides</taxon>
    </lineage>
</organism>
<dbReference type="SUPFAM" id="SSF82171">
    <property type="entry name" value="DPP6 N-terminal domain-like"/>
    <property type="match status" value="1"/>
</dbReference>
<feature type="chain" id="PRO_5031260784" description="WD40-like Beta Propeller Repeat" evidence="1">
    <location>
        <begin position="21"/>
        <end position="312"/>
    </location>
</feature>
<reference evidence="2 3" key="1">
    <citation type="submission" date="2020-07" db="EMBL/GenBank/DDBJ databases">
        <title>Sequencing the genomes of 1000 actinobacteria strains.</title>
        <authorList>
            <person name="Klenk H.-P."/>
        </authorList>
    </citation>
    <scope>NUCLEOTIDE SEQUENCE [LARGE SCALE GENOMIC DNA]</scope>
    <source>
        <strain evidence="2 3">DSM 21349</strain>
    </source>
</reference>
<dbReference type="RefSeq" id="WP_182541174.1">
    <property type="nucleotide sequence ID" value="NZ_JACGXA010000001.1"/>
</dbReference>
<protein>
    <recommendedName>
        <fullName evidence="4">WD40-like Beta Propeller Repeat</fullName>
    </recommendedName>
</protein>
<feature type="signal peptide" evidence="1">
    <location>
        <begin position="1"/>
        <end position="20"/>
    </location>
</feature>
<keyword evidence="3" id="KW-1185">Reference proteome</keyword>
<dbReference type="Pfam" id="PF07676">
    <property type="entry name" value="PD40"/>
    <property type="match status" value="1"/>
</dbReference>
<dbReference type="Proteomes" id="UP000580910">
    <property type="component" value="Unassembled WGS sequence"/>
</dbReference>
<sequence>MSAILLAMAACLTMANPVTAASRHTMVADRHQVAHRVVWDARHRGGYELWSSTVAGKNKVKLASSAKGYVANLALSPDGSRLAFAPDFHARRSPLLLTRSTGGSVVNLLVRHRRFESIGSIGWSRNGRRLVFEGSIDAPSTGSFYPTYLWTIHADGSQLHRRALLDSGQGAGVQLYGDLWWSAAGIIYSDGIDIRLLREGRSTVLIRRGHQMYISGNGHWLVFRRFGRNSDSQAIWRAHPDGSHLERLMSWPETPVGYDAGWVPNYDGSRLLGTRVADLGQGRTETVTYRPHSPHHPHVFEADGAAWTVDWN</sequence>
<evidence type="ECO:0000313" key="3">
    <source>
        <dbReference type="Proteomes" id="UP000580910"/>
    </source>
</evidence>
<accession>A0A7W3PBF3</accession>
<dbReference type="InterPro" id="IPR011659">
    <property type="entry name" value="WD40"/>
</dbReference>
<comment type="caution">
    <text evidence="2">The sequence shown here is derived from an EMBL/GenBank/DDBJ whole genome shotgun (WGS) entry which is preliminary data.</text>
</comment>
<dbReference type="Gene3D" id="2.120.10.30">
    <property type="entry name" value="TolB, C-terminal domain"/>
    <property type="match status" value="1"/>
</dbReference>
<evidence type="ECO:0008006" key="4">
    <source>
        <dbReference type="Google" id="ProtNLM"/>
    </source>
</evidence>
<dbReference type="InterPro" id="IPR011042">
    <property type="entry name" value="6-blade_b-propeller_TolB-like"/>
</dbReference>
<evidence type="ECO:0000256" key="1">
    <source>
        <dbReference type="SAM" id="SignalP"/>
    </source>
</evidence>
<keyword evidence="1" id="KW-0732">Signal</keyword>
<name>A0A7W3PBF3_9ACTN</name>
<gene>
    <name evidence="2" type="ORF">FB382_003728</name>
</gene>
<dbReference type="EMBL" id="JACGXA010000001">
    <property type="protein sequence ID" value="MBA8805437.1"/>
    <property type="molecule type" value="Genomic_DNA"/>
</dbReference>
<dbReference type="AlphaFoldDB" id="A0A7W3PBF3"/>
<proteinExistence type="predicted"/>
<evidence type="ECO:0000313" key="2">
    <source>
        <dbReference type="EMBL" id="MBA8805437.1"/>
    </source>
</evidence>